<dbReference type="EMBL" id="JAMSHJ010000002">
    <property type="protein sequence ID" value="KAI5434332.1"/>
    <property type="molecule type" value="Genomic_DNA"/>
</dbReference>
<protein>
    <submittedName>
        <fullName evidence="1">Uncharacterized protein</fullName>
    </submittedName>
</protein>
<dbReference type="AlphaFoldDB" id="A0A9D5B3Q1"/>
<accession>A0A9D5B3Q1</accession>
<comment type="caution">
    <text evidence="1">The sequence shown here is derived from an EMBL/GenBank/DDBJ whole genome shotgun (WGS) entry which is preliminary data.</text>
</comment>
<dbReference type="Gramene" id="Psat02G0126000-T1">
    <property type="protein sequence ID" value="KAI5434332.1"/>
    <property type="gene ID" value="KIW84_021260"/>
</dbReference>
<evidence type="ECO:0000313" key="1">
    <source>
        <dbReference type="EMBL" id="KAI5434332.1"/>
    </source>
</evidence>
<name>A0A9D5B3Q1_PEA</name>
<organism evidence="1 2">
    <name type="scientific">Pisum sativum</name>
    <name type="common">Garden pea</name>
    <name type="synonym">Lathyrus oleraceus</name>
    <dbReference type="NCBI Taxonomy" id="3888"/>
    <lineage>
        <taxon>Eukaryota</taxon>
        <taxon>Viridiplantae</taxon>
        <taxon>Streptophyta</taxon>
        <taxon>Embryophyta</taxon>
        <taxon>Tracheophyta</taxon>
        <taxon>Spermatophyta</taxon>
        <taxon>Magnoliopsida</taxon>
        <taxon>eudicotyledons</taxon>
        <taxon>Gunneridae</taxon>
        <taxon>Pentapetalae</taxon>
        <taxon>rosids</taxon>
        <taxon>fabids</taxon>
        <taxon>Fabales</taxon>
        <taxon>Fabaceae</taxon>
        <taxon>Papilionoideae</taxon>
        <taxon>50 kb inversion clade</taxon>
        <taxon>NPAAA clade</taxon>
        <taxon>Hologalegina</taxon>
        <taxon>IRL clade</taxon>
        <taxon>Fabeae</taxon>
        <taxon>Lathyrus</taxon>
    </lineage>
</organism>
<evidence type="ECO:0000313" key="2">
    <source>
        <dbReference type="Proteomes" id="UP001058974"/>
    </source>
</evidence>
<reference evidence="1 2" key="1">
    <citation type="journal article" date="2022" name="Nat. Genet.">
        <title>Improved pea reference genome and pan-genome highlight genomic features and evolutionary characteristics.</title>
        <authorList>
            <person name="Yang T."/>
            <person name="Liu R."/>
            <person name="Luo Y."/>
            <person name="Hu S."/>
            <person name="Wang D."/>
            <person name="Wang C."/>
            <person name="Pandey M.K."/>
            <person name="Ge S."/>
            <person name="Xu Q."/>
            <person name="Li N."/>
            <person name="Li G."/>
            <person name="Huang Y."/>
            <person name="Saxena R.K."/>
            <person name="Ji Y."/>
            <person name="Li M."/>
            <person name="Yan X."/>
            <person name="He Y."/>
            <person name="Liu Y."/>
            <person name="Wang X."/>
            <person name="Xiang C."/>
            <person name="Varshney R.K."/>
            <person name="Ding H."/>
            <person name="Gao S."/>
            <person name="Zong X."/>
        </authorList>
    </citation>
    <scope>NUCLEOTIDE SEQUENCE [LARGE SCALE GENOMIC DNA]</scope>
    <source>
        <strain evidence="1 2">cv. Zhongwan 6</strain>
    </source>
</reference>
<dbReference type="Proteomes" id="UP001058974">
    <property type="component" value="Chromosome 2"/>
</dbReference>
<keyword evidence="2" id="KW-1185">Reference proteome</keyword>
<gene>
    <name evidence="1" type="ORF">KIW84_021260</name>
</gene>
<proteinExistence type="predicted"/>
<sequence>MEIAINIHYCSNQAGLQLGVKEGTMRLAWLVSSISGVNCKLGFSPATPMAQPAVAILSQGSNANVKIEPDDNLQDVVDRFIEGPARIKRSVNLNKGEEATENNESVIYKDVSMERVSFLVQQAIRAFHAQNLGNAKSRLNLCAEDIRS</sequence>